<proteinExistence type="predicted"/>
<evidence type="ECO:0000313" key="2">
    <source>
        <dbReference type="Proteomes" id="UP000494106"/>
    </source>
</evidence>
<reference evidence="1 2" key="1">
    <citation type="submission" date="2020-04" db="EMBL/GenBank/DDBJ databases">
        <authorList>
            <person name="Wallbank WR R."/>
            <person name="Pardo Diaz C."/>
            <person name="Kozak K."/>
            <person name="Martin S."/>
            <person name="Jiggins C."/>
            <person name="Moest M."/>
            <person name="Warren A I."/>
            <person name="Byers J.R.P. K."/>
            <person name="Montejo-Kovacevich G."/>
            <person name="Yen C E."/>
        </authorList>
    </citation>
    <scope>NUCLEOTIDE SEQUENCE [LARGE SCALE GENOMIC DNA]</scope>
</reference>
<protein>
    <recommendedName>
        <fullName evidence="3">PHD-type domain-containing protein</fullName>
    </recommendedName>
</protein>
<comment type="caution">
    <text evidence="1">The sequence shown here is derived from an EMBL/GenBank/DDBJ whole genome shotgun (WGS) entry which is preliminary data.</text>
</comment>
<dbReference type="InterPro" id="IPR013083">
    <property type="entry name" value="Znf_RING/FYVE/PHD"/>
</dbReference>
<dbReference type="Proteomes" id="UP000494106">
    <property type="component" value="Unassembled WGS sequence"/>
</dbReference>
<evidence type="ECO:0008006" key="3">
    <source>
        <dbReference type="Google" id="ProtNLM"/>
    </source>
</evidence>
<dbReference type="EMBL" id="CADEBC010000590">
    <property type="protein sequence ID" value="CAB3257132.1"/>
    <property type="molecule type" value="Genomic_DNA"/>
</dbReference>
<name>A0A8S1BG69_ARCPL</name>
<keyword evidence="2" id="KW-1185">Reference proteome</keyword>
<sequence>MVQCGRCGDAVSDCNAILCSGCKKHFDYACSGITESGYRRLGAERQATWRCPGCKSPKPISNDQVMQELSNIKLTLAPMLDLLNGIREIKTELSEMKSTLLLL</sequence>
<dbReference type="InterPro" id="IPR011011">
    <property type="entry name" value="Znf_FYVE_PHD"/>
</dbReference>
<evidence type="ECO:0000313" key="1">
    <source>
        <dbReference type="EMBL" id="CAB3257132.1"/>
    </source>
</evidence>
<organism evidence="1 2">
    <name type="scientific">Arctia plantaginis</name>
    <name type="common">Wood tiger moth</name>
    <name type="synonym">Phalaena plantaginis</name>
    <dbReference type="NCBI Taxonomy" id="874455"/>
    <lineage>
        <taxon>Eukaryota</taxon>
        <taxon>Metazoa</taxon>
        <taxon>Ecdysozoa</taxon>
        <taxon>Arthropoda</taxon>
        <taxon>Hexapoda</taxon>
        <taxon>Insecta</taxon>
        <taxon>Pterygota</taxon>
        <taxon>Neoptera</taxon>
        <taxon>Endopterygota</taxon>
        <taxon>Lepidoptera</taxon>
        <taxon>Glossata</taxon>
        <taxon>Ditrysia</taxon>
        <taxon>Noctuoidea</taxon>
        <taxon>Erebidae</taxon>
        <taxon>Arctiinae</taxon>
        <taxon>Arctia</taxon>
    </lineage>
</organism>
<dbReference type="OrthoDB" id="5989141at2759"/>
<gene>
    <name evidence="1" type="ORF">APLA_LOCUS15804</name>
</gene>
<dbReference type="Gene3D" id="3.30.40.10">
    <property type="entry name" value="Zinc/RING finger domain, C3HC4 (zinc finger)"/>
    <property type="match status" value="1"/>
</dbReference>
<dbReference type="SUPFAM" id="SSF57903">
    <property type="entry name" value="FYVE/PHD zinc finger"/>
    <property type="match status" value="1"/>
</dbReference>
<accession>A0A8S1BG69</accession>
<dbReference type="AlphaFoldDB" id="A0A8S1BG69"/>